<evidence type="ECO:0000256" key="3">
    <source>
        <dbReference type="ARBA" id="ARBA00022989"/>
    </source>
</evidence>
<evidence type="ECO:0000256" key="1">
    <source>
        <dbReference type="ARBA" id="ARBA00004370"/>
    </source>
</evidence>
<feature type="transmembrane region" description="Helical" evidence="5">
    <location>
        <begin position="135"/>
        <end position="159"/>
    </location>
</feature>
<dbReference type="GO" id="GO:0016020">
    <property type="term" value="C:membrane"/>
    <property type="evidence" value="ECO:0007669"/>
    <property type="project" value="UniProtKB-SubCell"/>
</dbReference>
<dbReference type="EMBL" id="CAJNRG010011869">
    <property type="protein sequence ID" value="CAF2135620.1"/>
    <property type="molecule type" value="Genomic_DNA"/>
</dbReference>
<feature type="transmembrane region" description="Helical" evidence="5">
    <location>
        <begin position="236"/>
        <end position="260"/>
    </location>
</feature>
<comment type="subcellular location">
    <subcellularLocation>
        <location evidence="1">Membrane</location>
    </subcellularLocation>
</comment>
<dbReference type="AlphaFoldDB" id="A0A816WLG2"/>
<organism evidence="7 8">
    <name type="scientific">Rotaria magnacalcarata</name>
    <dbReference type="NCBI Taxonomy" id="392030"/>
    <lineage>
        <taxon>Eukaryota</taxon>
        <taxon>Metazoa</taxon>
        <taxon>Spiralia</taxon>
        <taxon>Gnathifera</taxon>
        <taxon>Rotifera</taxon>
        <taxon>Eurotatoria</taxon>
        <taxon>Bdelloidea</taxon>
        <taxon>Philodinida</taxon>
        <taxon>Philodinidae</taxon>
        <taxon>Rotaria</taxon>
    </lineage>
</organism>
<feature type="transmembrane region" description="Helical" evidence="5">
    <location>
        <begin position="21"/>
        <end position="44"/>
    </location>
</feature>
<evidence type="ECO:0000256" key="5">
    <source>
        <dbReference type="SAM" id="Phobius"/>
    </source>
</evidence>
<sequence>MNTTSTDIFTNNKLEFYHIKFVILLILQIPSITLSIIIFIFFITHRAALRTPQNHGLLLLLAVHFTRLSFSTPLTLRFYYLGYVSPATPVYCTWWTFFEYTFYVSSEYLLATISIQRHMFIFYTHVLRIRWKRYVLHHLPLLLSIVYSMLFYVFSILLYPCDGTQWDFTNNLCGFADCYLLFDKVLGTFDMAINNGMPMIIDILANITLILRVAMRKRRFRQSAMWRQQRRMIVQLFCLSSLYLVGWTPILLVELVQILVDPTFLVAIQMDYIFDLINVVYLFLPWMCLTFFPEIVKWIKNICHYRKARNNVGTTQTRTIAGTVQALRLEG</sequence>
<keyword evidence="4 5" id="KW-0472">Membrane</keyword>
<evidence type="ECO:0000256" key="2">
    <source>
        <dbReference type="ARBA" id="ARBA00022692"/>
    </source>
</evidence>
<comment type="caution">
    <text evidence="7">The sequence shown here is derived from an EMBL/GenBank/DDBJ whole genome shotgun (WGS) entry which is preliminary data.</text>
</comment>
<dbReference type="Gene3D" id="1.20.1070.10">
    <property type="entry name" value="Rhodopsin 7-helix transmembrane proteins"/>
    <property type="match status" value="1"/>
</dbReference>
<dbReference type="InterPro" id="IPR000276">
    <property type="entry name" value="GPCR_Rhodpsn"/>
</dbReference>
<dbReference type="InterPro" id="IPR017452">
    <property type="entry name" value="GPCR_Rhodpsn_7TM"/>
</dbReference>
<dbReference type="Pfam" id="PF00001">
    <property type="entry name" value="7tm_1"/>
    <property type="match status" value="1"/>
</dbReference>
<accession>A0A816WLG2</accession>
<dbReference type="PROSITE" id="PS50262">
    <property type="entry name" value="G_PROTEIN_RECEP_F1_2"/>
    <property type="match status" value="1"/>
</dbReference>
<name>A0A816WLG2_9BILA</name>
<keyword evidence="2 5" id="KW-0812">Transmembrane</keyword>
<evidence type="ECO:0000259" key="6">
    <source>
        <dbReference type="PROSITE" id="PS50262"/>
    </source>
</evidence>
<feature type="transmembrane region" description="Helical" evidence="5">
    <location>
        <begin position="196"/>
        <end position="215"/>
    </location>
</feature>
<protein>
    <recommendedName>
        <fullName evidence="6">G-protein coupled receptors family 1 profile domain-containing protein</fullName>
    </recommendedName>
</protein>
<evidence type="ECO:0000256" key="4">
    <source>
        <dbReference type="ARBA" id="ARBA00023136"/>
    </source>
</evidence>
<evidence type="ECO:0000313" key="7">
    <source>
        <dbReference type="EMBL" id="CAF2135620.1"/>
    </source>
</evidence>
<reference evidence="7" key="1">
    <citation type="submission" date="2021-02" db="EMBL/GenBank/DDBJ databases">
        <authorList>
            <person name="Nowell W R."/>
        </authorList>
    </citation>
    <scope>NUCLEOTIDE SEQUENCE</scope>
</reference>
<dbReference type="SUPFAM" id="SSF81321">
    <property type="entry name" value="Family A G protein-coupled receptor-like"/>
    <property type="match status" value="1"/>
</dbReference>
<dbReference type="CDD" id="cd00637">
    <property type="entry name" value="7tm_classA_rhodopsin-like"/>
    <property type="match status" value="1"/>
</dbReference>
<proteinExistence type="predicted"/>
<keyword evidence="3 5" id="KW-1133">Transmembrane helix</keyword>
<gene>
    <name evidence="7" type="ORF">XDN619_LOCUS25781</name>
</gene>
<dbReference type="GO" id="GO:0004930">
    <property type="term" value="F:G protein-coupled receptor activity"/>
    <property type="evidence" value="ECO:0007669"/>
    <property type="project" value="InterPro"/>
</dbReference>
<feature type="transmembrane region" description="Helical" evidence="5">
    <location>
        <begin position="272"/>
        <end position="292"/>
    </location>
</feature>
<feature type="transmembrane region" description="Helical" evidence="5">
    <location>
        <begin position="100"/>
        <end position="123"/>
    </location>
</feature>
<dbReference type="Proteomes" id="UP000663887">
    <property type="component" value="Unassembled WGS sequence"/>
</dbReference>
<evidence type="ECO:0000313" key="8">
    <source>
        <dbReference type="Proteomes" id="UP000663887"/>
    </source>
</evidence>
<feature type="domain" description="G-protein coupled receptors family 1 profile" evidence="6">
    <location>
        <begin position="34"/>
        <end position="296"/>
    </location>
</feature>